<feature type="transmembrane region" description="Helical" evidence="3">
    <location>
        <begin position="171"/>
        <end position="192"/>
    </location>
</feature>
<dbReference type="SUPFAM" id="SSF51735">
    <property type="entry name" value="NAD(P)-binding Rossmann-fold domains"/>
    <property type="match status" value="1"/>
</dbReference>
<feature type="transmembrane region" description="Helical" evidence="3">
    <location>
        <begin position="6"/>
        <end position="29"/>
    </location>
</feature>
<name>A0ABR2Z2L4_9CHLO</name>
<dbReference type="PIRSF" id="PIRSF000126">
    <property type="entry name" value="11-beta-HSD1"/>
    <property type="match status" value="1"/>
</dbReference>
<comment type="caution">
    <text evidence="4">The sequence shown here is derived from an EMBL/GenBank/DDBJ whole genome shotgun (WGS) entry which is preliminary data.</text>
</comment>
<dbReference type="InterPro" id="IPR051019">
    <property type="entry name" value="VLCFA-Steroid_DH"/>
</dbReference>
<proteinExistence type="predicted"/>
<keyword evidence="3" id="KW-0472">Membrane</keyword>
<evidence type="ECO:0000256" key="3">
    <source>
        <dbReference type="SAM" id="Phobius"/>
    </source>
</evidence>
<evidence type="ECO:0008006" key="6">
    <source>
        <dbReference type="Google" id="ProtNLM"/>
    </source>
</evidence>
<evidence type="ECO:0000313" key="4">
    <source>
        <dbReference type="EMBL" id="KAK9918403.1"/>
    </source>
</evidence>
<dbReference type="InterPro" id="IPR002347">
    <property type="entry name" value="SDR_fam"/>
</dbReference>
<reference evidence="4 5" key="1">
    <citation type="journal article" date="2024" name="Nat. Commun.">
        <title>Phylogenomics reveals the evolutionary origins of lichenization in chlorophyte algae.</title>
        <authorList>
            <person name="Puginier C."/>
            <person name="Libourel C."/>
            <person name="Otte J."/>
            <person name="Skaloud P."/>
            <person name="Haon M."/>
            <person name="Grisel S."/>
            <person name="Petersen M."/>
            <person name="Berrin J.G."/>
            <person name="Delaux P.M."/>
            <person name="Dal Grande F."/>
            <person name="Keller J."/>
        </authorList>
    </citation>
    <scope>NUCLEOTIDE SEQUENCE [LARGE SCALE GENOMIC DNA]</scope>
    <source>
        <strain evidence="4 5">SAG 216-7</strain>
    </source>
</reference>
<dbReference type="PROSITE" id="PS00061">
    <property type="entry name" value="ADH_SHORT"/>
    <property type="match status" value="1"/>
</dbReference>
<dbReference type="Gene3D" id="3.40.50.720">
    <property type="entry name" value="NAD(P)-binding Rossmann-like Domain"/>
    <property type="match status" value="1"/>
</dbReference>
<evidence type="ECO:0000313" key="5">
    <source>
        <dbReference type="Proteomes" id="UP001491310"/>
    </source>
</evidence>
<dbReference type="PANTHER" id="PTHR43899">
    <property type="entry name" value="RH59310P"/>
    <property type="match status" value="1"/>
</dbReference>
<dbReference type="EMBL" id="JALJOT010000001">
    <property type="protein sequence ID" value="KAK9918403.1"/>
    <property type="molecule type" value="Genomic_DNA"/>
</dbReference>
<gene>
    <name evidence="4" type="ORF">WJX75_003863</name>
</gene>
<keyword evidence="3" id="KW-0812">Transmembrane</keyword>
<comment type="subcellular location">
    <subcellularLocation>
        <location evidence="1">Endoplasmic reticulum</location>
    </subcellularLocation>
</comment>
<evidence type="ECO:0000256" key="1">
    <source>
        <dbReference type="ARBA" id="ARBA00004240"/>
    </source>
</evidence>
<sequence>MLSLAGIGWSVVAFIFLTYLIPHFVVTFLKPKDLKKAYNAKWGLVTGASSGIGKSLATRLADQGLDVVLVALQDGLLDATFSELQAQFPKQTFRKVGVNLGRTGYLEKIAEATADIDVQVLFCNAGYMLTGFFENTPLEQQMANLECNAVCAVAITHHFLAKMVAKKLKGCIVFTSSAAAAIASPFTALYAATKSFISSFGASLAVEVRHHGIDVLVFHPSPVNTRFYDKAHKLDVLDFFKAQAVHPDALPDAVFRCIGRTVWADIGTTALCFRLAMKLMDYNFMATITALMAPVLPDFKKAMKSPAEQGG</sequence>
<keyword evidence="5" id="KW-1185">Reference proteome</keyword>
<dbReference type="InterPro" id="IPR020904">
    <property type="entry name" value="Sc_DH/Rdtase_CS"/>
</dbReference>
<accession>A0ABR2Z2L4</accession>
<evidence type="ECO:0000256" key="2">
    <source>
        <dbReference type="ARBA" id="ARBA00023002"/>
    </source>
</evidence>
<organism evidence="4 5">
    <name type="scientific">Coccomyxa subellipsoidea</name>
    <dbReference type="NCBI Taxonomy" id="248742"/>
    <lineage>
        <taxon>Eukaryota</taxon>
        <taxon>Viridiplantae</taxon>
        <taxon>Chlorophyta</taxon>
        <taxon>core chlorophytes</taxon>
        <taxon>Trebouxiophyceae</taxon>
        <taxon>Trebouxiophyceae incertae sedis</taxon>
        <taxon>Coccomyxaceae</taxon>
        <taxon>Coccomyxa</taxon>
    </lineage>
</organism>
<keyword evidence="2" id="KW-0560">Oxidoreductase</keyword>
<keyword evidence="3" id="KW-1133">Transmembrane helix</keyword>
<dbReference type="PRINTS" id="PR00081">
    <property type="entry name" value="GDHRDH"/>
</dbReference>
<dbReference type="Proteomes" id="UP001491310">
    <property type="component" value="Unassembled WGS sequence"/>
</dbReference>
<protein>
    <recommendedName>
        <fullName evidence="6">NAD(P)-binding protein</fullName>
    </recommendedName>
</protein>
<dbReference type="PANTHER" id="PTHR43899:SF4">
    <property type="entry name" value="17 BETA-HYDROXYSTEROID DEHYDROGENASE TYPE 3"/>
    <property type="match status" value="1"/>
</dbReference>
<dbReference type="Pfam" id="PF00106">
    <property type="entry name" value="adh_short"/>
    <property type="match status" value="1"/>
</dbReference>
<dbReference type="InterPro" id="IPR036291">
    <property type="entry name" value="NAD(P)-bd_dom_sf"/>
</dbReference>